<gene>
    <name evidence="3" type="ORF">C2G38_2042097</name>
</gene>
<dbReference type="OrthoDB" id="60033at2759"/>
<dbReference type="Gene3D" id="3.30.565.10">
    <property type="entry name" value="Histidine kinase-like ATPase, C-terminal domain"/>
    <property type="match status" value="1"/>
</dbReference>
<evidence type="ECO:0000259" key="2">
    <source>
        <dbReference type="PROSITE" id="PS50109"/>
    </source>
</evidence>
<proteinExistence type="predicted"/>
<dbReference type="InterPro" id="IPR003594">
    <property type="entry name" value="HATPase_dom"/>
</dbReference>
<dbReference type="EMBL" id="QKWP01001058">
    <property type="protein sequence ID" value="RIB12122.1"/>
    <property type="molecule type" value="Genomic_DNA"/>
</dbReference>
<evidence type="ECO:0000256" key="1">
    <source>
        <dbReference type="ARBA" id="ARBA00022553"/>
    </source>
</evidence>
<name>A0A397UQN0_9GLOM</name>
<dbReference type="SUPFAM" id="SSF55874">
    <property type="entry name" value="ATPase domain of HSP90 chaperone/DNA topoisomerase II/histidine kinase"/>
    <property type="match status" value="1"/>
</dbReference>
<feature type="domain" description="Histidine kinase" evidence="2">
    <location>
        <begin position="1"/>
        <end position="61"/>
    </location>
</feature>
<evidence type="ECO:0000313" key="3">
    <source>
        <dbReference type="EMBL" id="RIB12122.1"/>
    </source>
</evidence>
<sequence length="120" mass="13371">MIVFEVSDTGVGIPEVAHPNIFQCFFRVESQNSRSHEGSGISLALVKQLIICYEGDITVISVAKNNMPKAQFDRDQLSVDVDWSVGKVSTKEISSPSSTDNFVARKEHQILLIEDNDDMR</sequence>
<dbReference type="PROSITE" id="PS50109">
    <property type="entry name" value="HIS_KIN"/>
    <property type="match status" value="1"/>
</dbReference>
<dbReference type="PRINTS" id="PR00344">
    <property type="entry name" value="BCTRLSENSOR"/>
</dbReference>
<keyword evidence="4" id="KW-1185">Reference proteome</keyword>
<dbReference type="PANTHER" id="PTHR43547:SF2">
    <property type="entry name" value="HYBRID SIGNAL TRANSDUCTION HISTIDINE KINASE C"/>
    <property type="match status" value="1"/>
</dbReference>
<dbReference type="STRING" id="44941.A0A397UQN0"/>
<comment type="caution">
    <text evidence="3">The sequence shown here is derived from an EMBL/GenBank/DDBJ whole genome shotgun (WGS) entry which is preliminary data.</text>
</comment>
<organism evidence="3 4">
    <name type="scientific">Gigaspora rosea</name>
    <dbReference type="NCBI Taxonomy" id="44941"/>
    <lineage>
        <taxon>Eukaryota</taxon>
        <taxon>Fungi</taxon>
        <taxon>Fungi incertae sedis</taxon>
        <taxon>Mucoromycota</taxon>
        <taxon>Glomeromycotina</taxon>
        <taxon>Glomeromycetes</taxon>
        <taxon>Diversisporales</taxon>
        <taxon>Gigasporaceae</taxon>
        <taxon>Gigaspora</taxon>
    </lineage>
</organism>
<accession>A0A397UQN0</accession>
<dbReference type="PANTHER" id="PTHR43547">
    <property type="entry name" value="TWO-COMPONENT HISTIDINE KINASE"/>
    <property type="match status" value="1"/>
</dbReference>
<dbReference type="Pfam" id="PF02518">
    <property type="entry name" value="HATPase_c"/>
    <property type="match status" value="1"/>
</dbReference>
<dbReference type="AlphaFoldDB" id="A0A397UQN0"/>
<evidence type="ECO:0000313" key="4">
    <source>
        <dbReference type="Proteomes" id="UP000266673"/>
    </source>
</evidence>
<protein>
    <recommendedName>
        <fullName evidence="2">Histidine kinase domain-containing protein</fullName>
    </recommendedName>
</protein>
<reference evidence="3 4" key="1">
    <citation type="submission" date="2018-06" db="EMBL/GenBank/DDBJ databases">
        <title>Comparative genomics reveals the genomic features of Rhizophagus irregularis, R. cerebriforme, R. diaphanum and Gigaspora rosea, and their symbiotic lifestyle signature.</title>
        <authorList>
            <person name="Morin E."/>
            <person name="San Clemente H."/>
            <person name="Chen E.C.H."/>
            <person name="De La Providencia I."/>
            <person name="Hainaut M."/>
            <person name="Kuo A."/>
            <person name="Kohler A."/>
            <person name="Murat C."/>
            <person name="Tang N."/>
            <person name="Roy S."/>
            <person name="Loubradou J."/>
            <person name="Henrissat B."/>
            <person name="Grigoriev I.V."/>
            <person name="Corradi N."/>
            <person name="Roux C."/>
            <person name="Martin F.M."/>
        </authorList>
    </citation>
    <scope>NUCLEOTIDE SEQUENCE [LARGE SCALE GENOMIC DNA]</scope>
    <source>
        <strain evidence="3 4">DAOM 194757</strain>
    </source>
</reference>
<dbReference type="InterPro" id="IPR036890">
    <property type="entry name" value="HATPase_C_sf"/>
</dbReference>
<dbReference type="InterPro" id="IPR005467">
    <property type="entry name" value="His_kinase_dom"/>
</dbReference>
<dbReference type="GO" id="GO:0000155">
    <property type="term" value="F:phosphorelay sensor kinase activity"/>
    <property type="evidence" value="ECO:0007669"/>
    <property type="project" value="TreeGrafter"/>
</dbReference>
<dbReference type="InterPro" id="IPR004358">
    <property type="entry name" value="Sig_transdc_His_kin-like_C"/>
</dbReference>
<keyword evidence="1" id="KW-0597">Phosphoprotein</keyword>
<dbReference type="Proteomes" id="UP000266673">
    <property type="component" value="Unassembled WGS sequence"/>
</dbReference>